<protein>
    <submittedName>
        <fullName evidence="2">39K</fullName>
    </submittedName>
    <submittedName>
        <fullName evidence="3">Early 39 kDa protein</fullName>
    </submittedName>
</protein>
<organism evidence="2 5">
    <name type="scientific">Ectropis obliqua nucleopolyhedrovirus</name>
    <dbReference type="NCBI Taxonomy" id="59376"/>
    <lineage>
        <taxon>Viruses</taxon>
        <taxon>Viruses incertae sedis</taxon>
        <taxon>Naldaviricetes</taxon>
        <taxon>Lefavirales</taxon>
        <taxon>Baculoviridae</taxon>
        <taxon>Alphabaculovirus</taxon>
        <taxon>Alphabaculovirus ecobliquae</taxon>
    </lineage>
</organism>
<reference evidence="2 5" key="1">
    <citation type="journal article" date="2006" name="J. Microbiol.">
        <title>Morphological, phylogenetic and biological characteristics of Ectropis obliqua single-nucleocapsid nucleopolyhedrovirus.</title>
        <authorList>
            <person name="Ma X.C."/>
            <person name="Xu H.J."/>
            <person name="Tang M.J."/>
            <person name="Xiao Q."/>
            <person name="Hong J."/>
            <person name="Zhang C.X."/>
        </authorList>
    </citation>
    <scope>NUCLEOTIDE SEQUENCE [LARGE SCALE GENOMIC DNA]</scope>
    <source>
        <strain evidence="2 5">A1</strain>
    </source>
</reference>
<evidence type="ECO:0000313" key="2">
    <source>
        <dbReference type="EMBL" id="ABI35708.1"/>
    </source>
</evidence>
<reference evidence="2" key="2">
    <citation type="submission" date="2006-07" db="EMBL/GenBank/DDBJ databases">
        <authorList>
            <person name="Zhang C.-X."/>
            <person name="Yang Z.-N."/>
            <person name="Ma X.-C."/>
            <person name="Xiao Q."/>
        </authorList>
    </citation>
    <scope>NUCLEOTIDE SEQUENCE</scope>
    <source>
        <strain evidence="2">A1</strain>
    </source>
</reference>
<dbReference type="InterPro" id="IPR007975">
    <property type="entry name" value="Baculo_pp39"/>
</dbReference>
<feature type="region of interest" description="Disordered" evidence="1">
    <location>
        <begin position="242"/>
        <end position="261"/>
    </location>
</feature>
<evidence type="ECO:0000256" key="1">
    <source>
        <dbReference type="SAM" id="MobiDB-lite"/>
    </source>
</evidence>
<evidence type="ECO:0000313" key="3">
    <source>
        <dbReference type="EMBL" id="AGS47886.1"/>
    </source>
</evidence>
<keyword evidence="5" id="KW-1185">Reference proteome</keyword>
<sequence>MVAQSVNMIDFLSKYENSVYNKSDNEINVAKIKLFEKKKMTYNITVNEIHNYDRKIVKRGKKMITNNKYILFNSWYTKNRKSHWLSSHDMWNYMKNNAACKTFISLFDYIEKLSKAVKVESGAATVSNVIAAQGSDTSSDEITNSTNAVVIRKKRCDINLEEIKESNNKRIKMYDEFYRVLTTAFKTGAPPTCSFLYDTMFTFTFVEEGMKLFKNLLYTLDQEKTVSISAVQNGGGVDLSQQDFAQQQQPKEKSRKRKNVQPVLVAKKIKQKRNTADEFAMVNDNFDDSQMSD</sequence>
<accession>A0EYS7</accession>
<dbReference type="RefSeq" id="YP_874217.1">
    <property type="nucleotide sequence ID" value="NC_008586.1"/>
</dbReference>
<evidence type="ECO:0000313" key="5">
    <source>
        <dbReference type="Proteomes" id="UP000214344"/>
    </source>
</evidence>
<dbReference type="Pfam" id="PF05311">
    <property type="entry name" value="Baculo_PP31"/>
    <property type="match status" value="1"/>
</dbReference>
<dbReference type="Proteomes" id="UP000214344">
    <property type="component" value="Segment"/>
</dbReference>
<proteinExistence type="predicted"/>
<dbReference type="EMBL" id="MZ394738">
    <property type="protein sequence ID" value="QWV59610.1"/>
    <property type="molecule type" value="Genomic_DNA"/>
</dbReference>
<reference evidence="2 5" key="3">
    <citation type="journal article" date="2007" name="Virology">
        <title>Genome sequence and organization of a nucleopolyhedrovirus that infects the tea looper caterpillar, Ectropis obliqua.</title>
        <authorList>
            <person name="Ma X.C."/>
            <person name="Shang J.Y."/>
            <person name="Yang Z.N."/>
            <person name="Bao Y.Y."/>
            <person name="Xiao Q."/>
            <person name="Zhang C.X."/>
        </authorList>
    </citation>
    <scope>NUCLEOTIDE SEQUENCE [LARGE SCALE GENOMIC DNA]</scope>
    <source>
        <strain evidence="2 5">A1</strain>
    </source>
</reference>
<dbReference type="EMBL" id="DQ837165">
    <property type="protein sequence ID" value="ABI35708.1"/>
    <property type="molecule type" value="Genomic_DNA"/>
</dbReference>
<dbReference type="EMBL" id="KC960018">
    <property type="protein sequence ID" value="AGS47886.1"/>
    <property type="molecule type" value="Genomic_DNA"/>
</dbReference>
<reference evidence="3" key="4">
    <citation type="submission" date="2013-04" db="EMBL/GenBank/DDBJ databases">
        <authorList>
            <person name="Chen J."/>
            <person name="Hu Y."/>
            <person name="Yin Y."/>
            <person name="Wang B."/>
            <person name="Zhu Y."/>
        </authorList>
    </citation>
    <scope>NUCLEOTIDE SEQUENCE</scope>
    <source>
        <strain evidence="3">Unioasis 1</strain>
    </source>
</reference>
<gene>
    <name evidence="4" type="ORF">QF4000024</name>
    <name evidence="3" type="ORF">wdlz-06GM35</name>
</gene>
<evidence type="ECO:0000313" key="4">
    <source>
        <dbReference type="EMBL" id="QWV59610.1"/>
    </source>
</evidence>
<dbReference type="OrthoDB" id="13554at10239"/>
<name>A0EYS7_9ABAC</name>
<reference evidence="4" key="5">
    <citation type="submission" date="2021-06" db="EMBL/GenBank/DDBJ databases">
        <authorList>
            <person name="Xiao Q."/>
            <person name="Zhang X.X."/>
            <person name="Tang M.J."/>
        </authorList>
    </citation>
    <scope>NUCLEOTIDE SEQUENCE</scope>
    <source>
        <strain evidence="4">QF4</strain>
    </source>
</reference>
<dbReference type="KEGG" id="vg:5176512"/>